<evidence type="ECO:0000313" key="5">
    <source>
        <dbReference type="Proteomes" id="UP000248326"/>
    </source>
</evidence>
<dbReference type="OrthoDB" id="52142at2"/>
<name>A0A318S5M0_9DEIO</name>
<proteinExistence type="predicted"/>
<dbReference type="Pfam" id="PF13203">
    <property type="entry name" value="DUF2201_N"/>
    <property type="match status" value="1"/>
</dbReference>
<feature type="compositionally biased region" description="Basic and acidic residues" evidence="1">
    <location>
        <begin position="593"/>
        <end position="603"/>
    </location>
</feature>
<evidence type="ECO:0000259" key="2">
    <source>
        <dbReference type="Pfam" id="PF09967"/>
    </source>
</evidence>
<dbReference type="AlphaFoldDB" id="A0A318S5M0"/>
<feature type="region of interest" description="Disordered" evidence="1">
    <location>
        <begin position="578"/>
        <end position="605"/>
    </location>
</feature>
<dbReference type="InterPro" id="IPR025154">
    <property type="entry name" value="Put_metallopeptidase_dom"/>
</dbReference>
<gene>
    <name evidence="4" type="ORF">DES52_1228</name>
</gene>
<organism evidence="4 5">
    <name type="scientific">Deinococcus yavapaiensis KR-236</name>
    <dbReference type="NCBI Taxonomy" id="694435"/>
    <lineage>
        <taxon>Bacteria</taxon>
        <taxon>Thermotogati</taxon>
        <taxon>Deinococcota</taxon>
        <taxon>Deinococci</taxon>
        <taxon>Deinococcales</taxon>
        <taxon>Deinococcaceae</taxon>
        <taxon>Deinococcus</taxon>
    </lineage>
</organism>
<dbReference type="PANTHER" id="PTHR38730:SF1">
    <property type="entry name" value="SLL7028 PROTEIN"/>
    <property type="match status" value="1"/>
</dbReference>
<evidence type="ECO:0000313" key="4">
    <source>
        <dbReference type="EMBL" id="PYE49462.1"/>
    </source>
</evidence>
<sequence>MTTPTIWTPIAPARAMDARVLRTLLERHVTVIDWRWDDDFDPADVIIAANTTRAGAPYARTRPLRVSSGAWTLAEPLRLAASEHVNALWWHYLATLARASVKLDLPRLASAWIADELRARDVNAWRDANLDAFALLERTASAAMIIVADGEVHAHGGFLDDDPSGHAAWADQGRVPLGRHGWRDALASVQSGRLTPQLIEPWGPMLDATGVFPDGAFEGVPSGIANTLRRLNRAVQGHPRAAQGGEGGEANVAWAHEHPDASHRFERTANTRRSTVTSRLAYQLGRAAREAAMSRAQERLEHHASHAREDAPSGLASAMQELSTALQPVLAGKRGDRDNEANERRVDAVLLAWSDVGQNIPHLRPTLAELQLELDPVRCLRARVSGVALDPTLKVVYVNLGAGFEHEQLTYAFAELALHLALGHPARGHDKQPNAWNYACDLLLAGWLERMGYGTRPDGAPYDATLSNLDSAEAIYLRLLDDPSLLRRRPSLRGASLPDLIGAGEDAARALTDEEDRAWRDAAARGMEEADALRWAGSMPAGLNRALRERGAEPIPWRPALQAYLSKVVPVRVRRRTYAHPSRRSSLNPNEPRAGRGRDEPGPRHSLVLVVDTSGSVGDRDLAEALGGVRTTCQVLGVDRVRVLSCDAGVTDHGWSAPWRAGDRLVLKGGGGTSLIPALMLTEQLEHEPDGIHPDTPMLIVTDGLFDDRLAPRREHAFLMPPGTRLLFATRAPVFTIRAT</sequence>
<evidence type="ECO:0000256" key="1">
    <source>
        <dbReference type="SAM" id="MobiDB-lite"/>
    </source>
</evidence>
<feature type="domain" description="VWA-like" evidence="2">
    <location>
        <begin position="607"/>
        <end position="684"/>
    </location>
</feature>
<dbReference type="Proteomes" id="UP000248326">
    <property type="component" value="Unassembled WGS sequence"/>
</dbReference>
<keyword evidence="5" id="KW-1185">Reference proteome</keyword>
<feature type="compositionally biased region" description="Basic and acidic residues" evidence="1">
    <location>
        <begin position="296"/>
        <end position="311"/>
    </location>
</feature>
<dbReference type="InterPro" id="IPR018698">
    <property type="entry name" value="VWA-like_dom"/>
</dbReference>
<comment type="caution">
    <text evidence="4">The sequence shown here is derived from an EMBL/GenBank/DDBJ whole genome shotgun (WGS) entry which is preliminary data.</text>
</comment>
<reference evidence="4 5" key="1">
    <citation type="submission" date="2018-06" db="EMBL/GenBank/DDBJ databases">
        <title>Genomic Encyclopedia of Type Strains, Phase IV (KMG-IV): sequencing the most valuable type-strain genomes for metagenomic binning, comparative biology and taxonomic classification.</title>
        <authorList>
            <person name="Goeker M."/>
        </authorList>
    </citation>
    <scope>NUCLEOTIDE SEQUENCE [LARGE SCALE GENOMIC DNA]</scope>
    <source>
        <strain evidence="4 5">DSM 18048</strain>
    </source>
</reference>
<feature type="domain" description="Putative metallopeptidase" evidence="3">
    <location>
        <begin position="407"/>
        <end position="585"/>
    </location>
</feature>
<dbReference type="RefSeq" id="WP_146237399.1">
    <property type="nucleotide sequence ID" value="NZ_QJSX01000022.1"/>
</dbReference>
<accession>A0A318S5M0</accession>
<protein>
    <submittedName>
        <fullName evidence="4">Putative metal-dependent peptidase</fullName>
    </submittedName>
</protein>
<dbReference type="InterPro" id="IPR036465">
    <property type="entry name" value="vWFA_dom_sf"/>
</dbReference>
<dbReference type="SUPFAM" id="SSF53300">
    <property type="entry name" value="vWA-like"/>
    <property type="match status" value="1"/>
</dbReference>
<dbReference type="EMBL" id="QJSX01000022">
    <property type="protein sequence ID" value="PYE49462.1"/>
    <property type="molecule type" value="Genomic_DNA"/>
</dbReference>
<evidence type="ECO:0000259" key="3">
    <source>
        <dbReference type="Pfam" id="PF13203"/>
    </source>
</evidence>
<dbReference type="PANTHER" id="PTHR38730">
    <property type="entry name" value="SLL7028 PROTEIN"/>
    <property type="match status" value="1"/>
</dbReference>
<feature type="region of interest" description="Disordered" evidence="1">
    <location>
        <begin position="295"/>
        <end position="318"/>
    </location>
</feature>
<dbReference type="Pfam" id="PF09967">
    <property type="entry name" value="DUF2201"/>
    <property type="match status" value="1"/>
</dbReference>